<dbReference type="InterPro" id="IPR017850">
    <property type="entry name" value="Alkaline_phosphatase_core_sf"/>
</dbReference>
<dbReference type="InterPro" id="IPR004001">
    <property type="entry name" value="Actin_CS"/>
</dbReference>
<keyword evidence="1" id="KW-0732">Signal</keyword>
<sequence>MNCKRTSVFTSLRHPGKIMAGLLLTAAALFPQNAAASSDNGTMIILSFDGMRHDFAEKYIEDGTMRHLKKLKKKGAYAEDITTVSPSLTAASHASIATGAKPEKTGFVSNEFHYRGRKLTDTKDAFSATIKVPPLWKEMKRQGKTTAAVGFPGSNPEQENEADYSIYYGDVLAESAYVPLHFQPATQRQPMPESFSRPQEAQLKLKLKGKKDTVLHIVAVDSSNNHKKDYDRFYISDNPAFSNTPAAAGLNQWGKMPLQINGADTAGFIFKVKNSGKTLKSAKLYRTAVTTGLIKGPDGFKEEIIQRFGFFPDQDDLPAFQKGWISRKEYEEMNKNFSDWMLKTSLFIQQAHKPDLLMFYEPHIDLEEHAFLLTDPRQPGYNQKTSKTYASYIRSAYKQADEVIGQTMAAMSANDRLFIVSDHGMEPIHSRLSPNYELKKAGLLQLNEKGAVDLSRSRAYAVASGSIAHIYINLKGREKNGIVNPKEYENVQDEIIRAFQEIKDERKLASRRELLKHHWKEWYAGSHGWTETKETAGSFLAVLRAKEENPYEEIKALDRKQTASTHHPNAGDVVVAAAPGYLMGKDAEQSIEPSEELGSHGGDPARKELAPVFYAYGKDIRSGKIHTSLSTVDIAPTVYKLTGLEIPAFTDGKPIKKLIKGQAD</sequence>
<accession>A0ABR5AQA1</accession>
<proteinExistence type="predicted"/>
<dbReference type="SUPFAM" id="SSF53649">
    <property type="entry name" value="Alkaline phosphatase-like"/>
    <property type="match status" value="1"/>
</dbReference>
<feature type="signal peptide" evidence="1">
    <location>
        <begin position="1"/>
        <end position="20"/>
    </location>
</feature>
<dbReference type="PANTHER" id="PTHR10151:SF120">
    <property type="entry name" value="BIS(5'-ADENOSYL)-TRIPHOSPHATASE"/>
    <property type="match status" value="1"/>
</dbReference>
<reference evidence="2 3" key="1">
    <citation type="submission" date="2015-01" db="EMBL/GenBank/DDBJ databases">
        <title>Genome Assembly of Bacillus badius MTCC 1458.</title>
        <authorList>
            <person name="Verma A."/>
            <person name="Khatri I."/>
            <person name="Mual P."/>
            <person name="Subramanian S."/>
            <person name="Krishnamurthi S."/>
        </authorList>
    </citation>
    <scope>NUCLEOTIDE SEQUENCE [LARGE SCALE GENOMIC DNA]</scope>
    <source>
        <strain evidence="2 3">MTCC 1458</strain>
    </source>
</reference>
<protein>
    <recommendedName>
        <fullName evidence="4">Nucleotide pyrophosphatase</fullName>
    </recommendedName>
</protein>
<gene>
    <name evidence="2" type="ORF">SD77_1877</name>
</gene>
<dbReference type="Proteomes" id="UP000031982">
    <property type="component" value="Unassembled WGS sequence"/>
</dbReference>
<dbReference type="RefSeq" id="WP_041114354.1">
    <property type="nucleotide sequence ID" value="NZ_JARTHD010000039.1"/>
</dbReference>
<dbReference type="PANTHER" id="PTHR10151">
    <property type="entry name" value="ECTONUCLEOTIDE PYROPHOSPHATASE/PHOSPHODIESTERASE"/>
    <property type="match status" value="1"/>
</dbReference>
<dbReference type="PROSITE" id="PS00432">
    <property type="entry name" value="ACTINS_2"/>
    <property type="match status" value="1"/>
</dbReference>
<dbReference type="InterPro" id="IPR002591">
    <property type="entry name" value="Phosphodiest/P_Trfase"/>
</dbReference>
<comment type="caution">
    <text evidence="2">The sequence shown here is derived from an EMBL/GenBank/DDBJ whole genome shotgun (WGS) entry which is preliminary data.</text>
</comment>
<evidence type="ECO:0000313" key="3">
    <source>
        <dbReference type="Proteomes" id="UP000031982"/>
    </source>
</evidence>
<dbReference type="Gene3D" id="3.40.720.10">
    <property type="entry name" value="Alkaline Phosphatase, subunit A"/>
    <property type="match status" value="1"/>
</dbReference>
<feature type="chain" id="PRO_5046264006" description="Nucleotide pyrophosphatase" evidence="1">
    <location>
        <begin position="21"/>
        <end position="664"/>
    </location>
</feature>
<keyword evidence="3" id="KW-1185">Reference proteome</keyword>
<dbReference type="Pfam" id="PF01663">
    <property type="entry name" value="Phosphodiest"/>
    <property type="match status" value="1"/>
</dbReference>
<name>A0ABR5AQA1_BACBA</name>
<evidence type="ECO:0000313" key="2">
    <source>
        <dbReference type="EMBL" id="KIL76917.1"/>
    </source>
</evidence>
<dbReference type="EMBL" id="JXLP01000019">
    <property type="protein sequence ID" value="KIL76917.1"/>
    <property type="molecule type" value="Genomic_DNA"/>
</dbReference>
<organism evidence="2 3">
    <name type="scientific">Bacillus badius</name>
    <dbReference type="NCBI Taxonomy" id="1455"/>
    <lineage>
        <taxon>Bacteria</taxon>
        <taxon>Bacillati</taxon>
        <taxon>Bacillota</taxon>
        <taxon>Bacilli</taxon>
        <taxon>Bacillales</taxon>
        <taxon>Bacillaceae</taxon>
        <taxon>Pseudobacillus</taxon>
    </lineage>
</organism>
<evidence type="ECO:0008006" key="4">
    <source>
        <dbReference type="Google" id="ProtNLM"/>
    </source>
</evidence>
<evidence type="ECO:0000256" key="1">
    <source>
        <dbReference type="SAM" id="SignalP"/>
    </source>
</evidence>